<feature type="domain" description="Flavin reductase like" evidence="2">
    <location>
        <begin position="16"/>
        <end position="166"/>
    </location>
</feature>
<dbReference type="SMART" id="SM00903">
    <property type="entry name" value="Flavin_Reduct"/>
    <property type="match status" value="1"/>
</dbReference>
<accession>A0A7W3N2G2</accession>
<keyword evidence="4" id="KW-1185">Reference proteome</keyword>
<dbReference type="AlphaFoldDB" id="A0A7W3N2G2"/>
<dbReference type="InterPro" id="IPR012349">
    <property type="entry name" value="Split_barrel_FMN-bd"/>
</dbReference>
<dbReference type="Proteomes" id="UP000539313">
    <property type="component" value="Unassembled WGS sequence"/>
</dbReference>
<evidence type="ECO:0000313" key="3">
    <source>
        <dbReference type="EMBL" id="MBA9006338.1"/>
    </source>
</evidence>
<dbReference type="SUPFAM" id="SSF50475">
    <property type="entry name" value="FMN-binding split barrel"/>
    <property type="match status" value="1"/>
</dbReference>
<dbReference type="Pfam" id="PF01613">
    <property type="entry name" value="Flavin_Reduct"/>
    <property type="match status" value="1"/>
</dbReference>
<comment type="caution">
    <text evidence="3">The sequence shown here is derived from an EMBL/GenBank/DDBJ whole genome shotgun (WGS) entry which is preliminary data.</text>
</comment>
<dbReference type="GO" id="GO:0042602">
    <property type="term" value="F:riboflavin reductase (NADPH) activity"/>
    <property type="evidence" value="ECO:0007669"/>
    <property type="project" value="TreeGrafter"/>
</dbReference>
<dbReference type="PANTHER" id="PTHR30466">
    <property type="entry name" value="FLAVIN REDUCTASE"/>
    <property type="match status" value="1"/>
</dbReference>
<reference evidence="3 4" key="1">
    <citation type="submission" date="2020-08" db="EMBL/GenBank/DDBJ databases">
        <title>Sequencing the genomes of 1000 actinobacteria strains.</title>
        <authorList>
            <person name="Klenk H.-P."/>
        </authorList>
    </citation>
    <scope>NUCLEOTIDE SEQUENCE [LARGE SCALE GENOMIC DNA]</scope>
    <source>
        <strain evidence="3 4">DSM 45823</strain>
    </source>
</reference>
<protein>
    <submittedName>
        <fullName evidence="3">Flavin reductase (DIM6/NTAB) family NADH-FMN oxidoreductase RutF</fullName>
    </submittedName>
</protein>
<dbReference type="InterPro" id="IPR050268">
    <property type="entry name" value="NADH-dep_flavin_reductase"/>
</dbReference>
<dbReference type="PANTHER" id="PTHR30466:SF15">
    <property type="entry name" value="POSSIBLE OXIDOREDUCTASE"/>
    <property type="match status" value="1"/>
</dbReference>
<evidence type="ECO:0000256" key="1">
    <source>
        <dbReference type="ARBA" id="ARBA00023002"/>
    </source>
</evidence>
<evidence type="ECO:0000313" key="4">
    <source>
        <dbReference type="Proteomes" id="UP000539313"/>
    </source>
</evidence>
<keyword evidence="1" id="KW-0560">Oxidoreductase</keyword>
<proteinExistence type="predicted"/>
<name>A0A7W3N2G2_9ACTN</name>
<dbReference type="RefSeq" id="WP_182707283.1">
    <property type="nucleotide sequence ID" value="NZ_JACJII010000001.1"/>
</dbReference>
<sequence>MISGTGPDEDLLKKFIAGFDYPMFVVTTVDPAEGTRAGCLVGFTTQTSIEPFRFLVCLSRLNRTYRVAGNAGLLAVHVVGEDDEQQELAALFGEETGDEVDKFARCAWRPGPGGVPLLAASPRRLVGAIEGRFDLGDHVGFLLRPVHVEIDSADRPMGFEDLPDMDPGHPAG</sequence>
<dbReference type="EMBL" id="JACJII010000001">
    <property type="protein sequence ID" value="MBA9006338.1"/>
    <property type="molecule type" value="Genomic_DNA"/>
</dbReference>
<dbReference type="InterPro" id="IPR002563">
    <property type="entry name" value="Flavin_Rdtase-like_dom"/>
</dbReference>
<gene>
    <name evidence="3" type="ORF">HNR21_005220</name>
</gene>
<organism evidence="3 4">
    <name type="scientific">Thermomonospora cellulosilytica</name>
    <dbReference type="NCBI Taxonomy" id="1411118"/>
    <lineage>
        <taxon>Bacteria</taxon>
        <taxon>Bacillati</taxon>
        <taxon>Actinomycetota</taxon>
        <taxon>Actinomycetes</taxon>
        <taxon>Streptosporangiales</taxon>
        <taxon>Thermomonosporaceae</taxon>
        <taxon>Thermomonospora</taxon>
    </lineage>
</organism>
<dbReference type="Gene3D" id="2.30.110.10">
    <property type="entry name" value="Electron Transport, Fmn-binding Protein, Chain A"/>
    <property type="match status" value="1"/>
</dbReference>
<dbReference type="GO" id="GO:0010181">
    <property type="term" value="F:FMN binding"/>
    <property type="evidence" value="ECO:0007669"/>
    <property type="project" value="InterPro"/>
</dbReference>
<evidence type="ECO:0000259" key="2">
    <source>
        <dbReference type="SMART" id="SM00903"/>
    </source>
</evidence>